<dbReference type="InterPro" id="IPR023801">
    <property type="entry name" value="His_deacetylse_dom"/>
</dbReference>
<evidence type="ECO:0000256" key="1">
    <source>
        <dbReference type="SAM" id="MobiDB-lite"/>
    </source>
</evidence>
<dbReference type="InterPro" id="IPR053244">
    <property type="entry name" value="HDAC_HD_type_1"/>
</dbReference>
<dbReference type="InParanoid" id="C7YYF3"/>
<feature type="compositionally biased region" description="Basic and acidic residues" evidence="1">
    <location>
        <begin position="1041"/>
        <end position="1051"/>
    </location>
</feature>
<dbReference type="Gene3D" id="3.40.800.20">
    <property type="entry name" value="Histone deacetylase domain"/>
    <property type="match status" value="1"/>
</dbReference>
<feature type="compositionally biased region" description="Basic and acidic residues" evidence="1">
    <location>
        <begin position="718"/>
        <end position="740"/>
    </location>
</feature>
<feature type="compositionally biased region" description="Polar residues" evidence="1">
    <location>
        <begin position="95"/>
        <end position="104"/>
    </location>
</feature>
<dbReference type="InterPro" id="IPR000286">
    <property type="entry name" value="HDACs"/>
</dbReference>
<dbReference type="KEGG" id="nhe:NECHADRAFT_123200"/>
<dbReference type="GeneID" id="9665813"/>
<dbReference type="OrthoDB" id="5232919at2759"/>
<accession>C7YYF3</accession>
<dbReference type="Proteomes" id="UP000005206">
    <property type="component" value="Chromosome 8"/>
</dbReference>
<evidence type="ECO:0000313" key="3">
    <source>
        <dbReference type="EMBL" id="EEU42996.1"/>
    </source>
</evidence>
<evidence type="ECO:0000313" key="4">
    <source>
        <dbReference type="Proteomes" id="UP000005206"/>
    </source>
</evidence>
<dbReference type="CDD" id="cd09998">
    <property type="entry name" value="HDAC_Hos3"/>
    <property type="match status" value="1"/>
</dbReference>
<dbReference type="PANTHER" id="PTHR47558:SF1">
    <property type="entry name" value="HISTONE DEACETYLASE HOS3"/>
    <property type="match status" value="1"/>
</dbReference>
<dbReference type="GO" id="GO:0005634">
    <property type="term" value="C:nucleus"/>
    <property type="evidence" value="ECO:0007669"/>
    <property type="project" value="TreeGrafter"/>
</dbReference>
<dbReference type="EMBL" id="GG698903">
    <property type="protein sequence ID" value="EEU42996.1"/>
    <property type="molecule type" value="Genomic_DNA"/>
</dbReference>
<proteinExistence type="predicted"/>
<gene>
    <name evidence="3" type="primary">HDA2101</name>
    <name evidence="3" type="ORF">NECHADRAFT_123200</name>
</gene>
<keyword evidence="4" id="KW-1185">Reference proteome</keyword>
<feature type="compositionally biased region" description="Low complexity" evidence="1">
    <location>
        <begin position="872"/>
        <end position="883"/>
    </location>
</feature>
<dbReference type="GO" id="GO:0010468">
    <property type="term" value="P:regulation of gene expression"/>
    <property type="evidence" value="ECO:0007669"/>
    <property type="project" value="UniProtKB-ARBA"/>
</dbReference>
<feature type="compositionally biased region" description="Low complexity" evidence="1">
    <location>
        <begin position="1004"/>
        <end position="1015"/>
    </location>
</feature>
<dbReference type="VEuPathDB" id="FungiDB:NECHADRAFT_123200"/>
<dbReference type="FunFam" id="3.40.800.20:FF:000011">
    <property type="entry name" value="Histone deacetylase HOS3"/>
    <property type="match status" value="1"/>
</dbReference>
<organism evidence="3 4">
    <name type="scientific">Fusarium vanettenii (strain ATCC MYA-4622 / CBS 123669 / FGSC 9596 / NRRL 45880 / 77-13-4)</name>
    <name type="common">Fusarium solani subsp. pisi</name>
    <dbReference type="NCBI Taxonomy" id="660122"/>
    <lineage>
        <taxon>Eukaryota</taxon>
        <taxon>Fungi</taxon>
        <taxon>Dikarya</taxon>
        <taxon>Ascomycota</taxon>
        <taxon>Pezizomycotina</taxon>
        <taxon>Sordariomycetes</taxon>
        <taxon>Hypocreomycetidae</taxon>
        <taxon>Hypocreales</taxon>
        <taxon>Nectriaceae</taxon>
        <taxon>Fusarium</taxon>
        <taxon>Fusarium solani species complex</taxon>
        <taxon>Fusarium vanettenii</taxon>
    </lineage>
</organism>
<dbReference type="HOGENOM" id="CLU_001880_0_0_1"/>
<dbReference type="OMA" id="MTHGLTH"/>
<reference evidence="3 4" key="1">
    <citation type="journal article" date="2009" name="PLoS Genet.">
        <title>The genome of Nectria haematococca: contribution of supernumerary chromosomes to gene expansion.</title>
        <authorList>
            <person name="Coleman J.J."/>
            <person name="Rounsley S.D."/>
            <person name="Rodriguez-Carres M."/>
            <person name="Kuo A."/>
            <person name="Wasmann C.C."/>
            <person name="Grimwood J."/>
            <person name="Schmutz J."/>
            <person name="Taga M."/>
            <person name="White G.J."/>
            <person name="Zhou S."/>
            <person name="Schwartz D.C."/>
            <person name="Freitag M."/>
            <person name="Ma L.J."/>
            <person name="Danchin E.G."/>
            <person name="Henrissat B."/>
            <person name="Coutinho P.M."/>
            <person name="Nelson D.R."/>
            <person name="Straney D."/>
            <person name="Napoli C.A."/>
            <person name="Barker B.M."/>
            <person name="Gribskov M."/>
            <person name="Rep M."/>
            <person name="Kroken S."/>
            <person name="Molnar I."/>
            <person name="Rensing C."/>
            <person name="Kennell J.C."/>
            <person name="Zamora J."/>
            <person name="Farman M.L."/>
            <person name="Selker E.U."/>
            <person name="Salamov A."/>
            <person name="Shapiro H."/>
            <person name="Pangilinan J."/>
            <person name="Lindquist E."/>
            <person name="Lamers C."/>
            <person name="Grigoriev I.V."/>
            <person name="Geiser D.M."/>
            <person name="Covert S.F."/>
            <person name="Temporini E."/>
            <person name="Vanetten H.D."/>
        </authorList>
    </citation>
    <scope>NUCLEOTIDE SEQUENCE [LARGE SCALE GENOMIC DNA]</scope>
    <source>
        <strain evidence="4">ATCC MYA-4622 / CBS 123669 / FGSC 9596 / NRRL 45880 / 77-13-4</strain>
    </source>
</reference>
<feature type="compositionally biased region" description="Polar residues" evidence="1">
    <location>
        <begin position="29"/>
        <end position="39"/>
    </location>
</feature>
<dbReference type="AlphaFoldDB" id="C7YYF3"/>
<dbReference type="PANTHER" id="PTHR47558">
    <property type="entry name" value="HISTONE DEACETYLASE HOS3"/>
    <property type="match status" value="1"/>
</dbReference>
<evidence type="ECO:0000259" key="2">
    <source>
        <dbReference type="Pfam" id="PF00850"/>
    </source>
</evidence>
<dbReference type="eggNOG" id="KOG1343">
    <property type="taxonomic scope" value="Eukaryota"/>
</dbReference>
<feature type="compositionally biased region" description="Low complexity" evidence="1">
    <location>
        <begin position="823"/>
        <end position="834"/>
    </location>
</feature>
<dbReference type="STRING" id="660122.C7YYF3"/>
<dbReference type="SUPFAM" id="SSF52768">
    <property type="entry name" value="Arginase/deacetylase"/>
    <property type="match status" value="1"/>
</dbReference>
<feature type="region of interest" description="Disordered" evidence="1">
    <location>
        <begin position="1000"/>
        <end position="1069"/>
    </location>
</feature>
<dbReference type="GO" id="GO:0004407">
    <property type="term" value="F:histone deacetylase activity"/>
    <property type="evidence" value="ECO:0007669"/>
    <property type="project" value="TreeGrafter"/>
</dbReference>
<feature type="region of interest" description="Disordered" evidence="1">
    <location>
        <begin position="1"/>
        <end position="141"/>
    </location>
</feature>
<feature type="region of interest" description="Disordered" evidence="1">
    <location>
        <begin position="715"/>
        <end position="779"/>
    </location>
</feature>
<feature type="region of interest" description="Disordered" evidence="1">
    <location>
        <begin position="799"/>
        <end position="974"/>
    </location>
</feature>
<dbReference type="InterPro" id="IPR023696">
    <property type="entry name" value="Ureohydrolase_dom_sf"/>
</dbReference>
<name>C7YYF3_FUSV7</name>
<feature type="compositionally biased region" description="Basic and acidic residues" evidence="1">
    <location>
        <begin position="926"/>
        <end position="945"/>
    </location>
</feature>
<dbReference type="InterPro" id="IPR037138">
    <property type="entry name" value="His_deacetylse_dom_sf"/>
</dbReference>
<feature type="domain" description="Histone deacetylase" evidence="2">
    <location>
        <begin position="256"/>
        <end position="578"/>
    </location>
</feature>
<protein>
    <recommendedName>
        <fullName evidence="2">Histone deacetylase domain-containing protein</fullName>
    </recommendedName>
</protein>
<feature type="compositionally biased region" description="Polar residues" evidence="1">
    <location>
        <begin position="802"/>
        <end position="818"/>
    </location>
</feature>
<sequence>MDHVIQPTDALPETRPVSLRHDNDDLAQSLKQLSISTSPGRAHGSPHLSEPSTPFRASGRRTSQSPRPNARLPSRSPSQGRDPGSGTPTLLRKASMNSLRSSNGMGAVPTPTRRASTTHIMSPSPKSPLATPPVQEKPRPTASSIAHDILSAELQAHHSPECASQPQTIVVLNDAVYGHRFSRPRTSRAALGTIVERPERIKAAVLGISTAYVRLGGRHSEGAFPPHPRRDVEDLPGIPFRIHKTERKLSLLSPAVVNVHGTKWMEELKMMCEAAESKLAMGGKELQRPELNRGTEKAPEKFHEGDLYLCSESLNAMEGALGAVCEAIDTVFGPGPQRAFVGVRPPGHHCSASYPSGFCWINNVHVGIMHAVLNHGLTHAAIIDFDLHHGDGSQAITWQHNTRANAAAKNAAAWKKSSVGYFSLHDINSYPCEMGDEEKVKNASICIDNAHGQTVWNVHLQSWKTEEEFWRLYETKYSVLLEKTRNYLKNQAERLRQSNQIPKAAIFFSAGFDASEWESAGMQRHQVNVPTEFYARIAHDVIKLAAEEGLEVDGRIISVLEGGYSDKALFSGILSHLSGLADDQTYEREPQNLGRLGAEMGHKIGVLAEEDDEMDTKPSLDSVHSYDPAWWASPRLDELEAIVAGPGGPAAKPHNNTLPTYFSPTQASTARVADPIKMRRSLSNLGASLSRPPSPPPPEVPWTVAAHELSKLLIPESRQTDSCKPEDLNAEATRARRDRQSLLLGIDPNPPAPASRPTSRMSLRERRPKPAPPPQPIKDKAPKVFYLYIYPVRRASRRLSEVPTTLASRATSHTSSGNEADLPEGSEAPGPGSPVSTRAPPGGGLQVKKTRNPVATRKEPAPRAPRTTKKVAPPTASRPPTAAQRIHPSTRPQAKAGPSGATGDDIDSITTGMKKIRINLITQSQKEARERARLEAEKQSPEIRGPDSGNISPTQVAAPDSEIPTPPATISDDDNVFIAYQPEGPTPVAVAQQEPIKWLPPNVQTPTAQTPAATPSPVKKNNLFQYTEGIPFAPRQGQHAGEQKPTDEGVKSEPPASESVQEIPEAPQQ</sequence>
<dbReference type="PRINTS" id="PR01270">
    <property type="entry name" value="HDASUPER"/>
</dbReference>
<dbReference type="Pfam" id="PF00850">
    <property type="entry name" value="Hist_deacetyl"/>
    <property type="match status" value="1"/>
</dbReference>
<dbReference type="RefSeq" id="XP_003048709.1">
    <property type="nucleotide sequence ID" value="XM_003048663.1"/>
</dbReference>